<feature type="transmembrane region" description="Helical" evidence="1">
    <location>
        <begin position="20"/>
        <end position="38"/>
    </location>
</feature>
<keyword evidence="1" id="KW-0812">Transmembrane</keyword>
<gene>
    <name evidence="2" type="ORF">METZ01_LOCUS15883</name>
</gene>
<sequence length="452" mass="51004">MSSKDILNVMKPNNNCRTSLSFLPIFIVGLLLLGGLGGCTTSTEDSIEPVEELPVKKKVLFNQKTSGGKNHVSVIEETQGNKRLLRIVLQRGDLQSNLIHPIDSPNFVIAVPLQDATSKGLTLKTAAFEQSLKIDIDQLLARYLSPERFNVSVIINWDKKLLQEVQLKNLPLDSDTSKVDTNVENVEGDDEISESVKRNHELKEALKSVQVSVLLDNTLPETQEIFVKKLIPAQEFFNADRGDAVSVERSSFPKPFSDSIAPYEEQIVRRKLTELLLKYVAKTDFVVNVKFSLIEKTEKTENAPPSASNIKMAINLLLDDTVLPSVDIFLKEAVPLAINFDAERGDALKIIRKKFPERSVDSISPEQRTALKDYRLKILEAFQTGDYVSGLEWAEKGLKVAVKRADKIFILKMKGSLHFLLEEKEEALEMWRHVQRLDPKDKEVRQMLNNLE</sequence>
<evidence type="ECO:0008006" key="3">
    <source>
        <dbReference type="Google" id="ProtNLM"/>
    </source>
</evidence>
<reference evidence="2" key="1">
    <citation type="submission" date="2018-05" db="EMBL/GenBank/DDBJ databases">
        <authorList>
            <person name="Lanie J.A."/>
            <person name="Ng W.-L."/>
            <person name="Kazmierczak K.M."/>
            <person name="Andrzejewski T.M."/>
            <person name="Davidsen T.M."/>
            <person name="Wayne K.J."/>
            <person name="Tettelin H."/>
            <person name="Glass J.I."/>
            <person name="Rusch D."/>
            <person name="Podicherti R."/>
            <person name="Tsui H.-C.T."/>
            <person name="Winkler M.E."/>
        </authorList>
    </citation>
    <scope>NUCLEOTIDE SEQUENCE</scope>
</reference>
<evidence type="ECO:0000256" key="1">
    <source>
        <dbReference type="SAM" id="Phobius"/>
    </source>
</evidence>
<dbReference type="PROSITE" id="PS50005">
    <property type="entry name" value="TPR"/>
    <property type="match status" value="1"/>
</dbReference>
<dbReference type="InterPro" id="IPR019734">
    <property type="entry name" value="TPR_rpt"/>
</dbReference>
<protein>
    <recommendedName>
        <fullName evidence="3">Tetratricopeptide repeat protein</fullName>
    </recommendedName>
</protein>
<dbReference type="SUPFAM" id="SSF48452">
    <property type="entry name" value="TPR-like"/>
    <property type="match status" value="1"/>
</dbReference>
<organism evidence="2">
    <name type="scientific">marine metagenome</name>
    <dbReference type="NCBI Taxonomy" id="408172"/>
    <lineage>
        <taxon>unclassified sequences</taxon>
        <taxon>metagenomes</taxon>
        <taxon>ecological metagenomes</taxon>
    </lineage>
</organism>
<proteinExistence type="predicted"/>
<accession>A0A381P9Y9</accession>
<dbReference type="EMBL" id="UINC01000904">
    <property type="protein sequence ID" value="SUZ63029.1"/>
    <property type="molecule type" value="Genomic_DNA"/>
</dbReference>
<dbReference type="Gene3D" id="1.25.40.10">
    <property type="entry name" value="Tetratricopeptide repeat domain"/>
    <property type="match status" value="1"/>
</dbReference>
<name>A0A381P9Y9_9ZZZZ</name>
<keyword evidence="1" id="KW-0472">Membrane</keyword>
<dbReference type="AlphaFoldDB" id="A0A381P9Y9"/>
<evidence type="ECO:0000313" key="2">
    <source>
        <dbReference type="EMBL" id="SUZ63029.1"/>
    </source>
</evidence>
<keyword evidence="1" id="KW-1133">Transmembrane helix</keyword>
<dbReference type="InterPro" id="IPR011990">
    <property type="entry name" value="TPR-like_helical_dom_sf"/>
</dbReference>